<dbReference type="OrthoDB" id="31274at2157"/>
<sequence>MPMPFSILAETFEKLERTTSRTQMVLYLVDLFKKTPPETIDKVVYFLQGKLWPDWKGLPELGVGEKTLIKAVSIALHVPERTVEELAKRLGDLGLAVERLKREKEKGAKAVGLLAFMKQPSSGESTLTVEKVYDTLARVALTTGEGSRELKLKLVAGLIAEASPREAKYIVRFIEGRLRLGVGDATIIEALSIVYAGSAAMKHVVERAYNLRADLGLVAKILATQGVEAVKNIKPEVGIPIRPMLAERLNNPVEILKKLGGRALVEYKYDGERAQIHKKGDKIWIFSRRLENITKMYPDVVEMALKGIKANEAIVEGEIVAIDPDTGELRPFQELMRRKRKHDIHIAMKEVPVAVYLFDILYRDGEDLTVKPLPERRKHLEEVLVQSDTWRLAEHIYTDKPEELEQFFLRAIEDGAEGVMAKAVHSRSIYQAGARGWLWIKYKRDYKSEMIDTVDLVVVGAFYGKGRRGGKFGALLMAAYDPDTDTFKTVCKVGSGFTDEDLERLNEMLKPYIIPHKHPRVDSKMKPDVWVQPALVAEIIGAELTLSPIHTCCHGWVKPGAGISIRFPRFIRWRPDKSPEDATTTKELYEMYKRQLHKIEEKTATREAA</sequence>
<proteinExistence type="inferred from homology"/>
<dbReference type="SUPFAM" id="SSF56091">
    <property type="entry name" value="DNA ligase/mRNA capping enzyme, catalytic domain"/>
    <property type="match status" value="1"/>
</dbReference>
<dbReference type="GO" id="GO:0071897">
    <property type="term" value="P:DNA biosynthetic process"/>
    <property type="evidence" value="ECO:0007669"/>
    <property type="project" value="InterPro"/>
</dbReference>
<dbReference type="InParanoid" id="G0EDM6"/>
<dbReference type="GO" id="GO:0003677">
    <property type="term" value="F:DNA binding"/>
    <property type="evidence" value="ECO:0007669"/>
    <property type="project" value="InterPro"/>
</dbReference>
<dbReference type="KEGG" id="pfm:Pyrfu_1977"/>
<dbReference type="SUPFAM" id="SSF117018">
    <property type="entry name" value="ATP-dependent DNA ligase DNA-binding domain"/>
    <property type="match status" value="1"/>
</dbReference>
<dbReference type="FunFam" id="1.10.3260.10:FF:000007">
    <property type="entry name" value="DNA ligase"/>
    <property type="match status" value="1"/>
</dbReference>
<evidence type="ECO:0000256" key="1">
    <source>
        <dbReference type="ARBA" id="ARBA00001936"/>
    </source>
</evidence>
<dbReference type="InterPro" id="IPR036599">
    <property type="entry name" value="DNA_ligase_N_sf"/>
</dbReference>
<dbReference type="NCBIfam" id="TIGR00574">
    <property type="entry name" value="dnl1"/>
    <property type="match status" value="1"/>
</dbReference>
<dbReference type="GO" id="GO:0051301">
    <property type="term" value="P:cell division"/>
    <property type="evidence" value="ECO:0007669"/>
    <property type="project" value="UniProtKB-KW"/>
</dbReference>
<evidence type="ECO:0000256" key="14">
    <source>
        <dbReference type="ARBA" id="ARBA00023204"/>
    </source>
</evidence>
<feature type="binding site" evidence="19">
    <location>
        <position position="266"/>
    </location>
    <ligand>
        <name>ATP</name>
        <dbReference type="ChEBI" id="CHEBI:30616"/>
    </ligand>
</feature>
<keyword evidence="7 19" id="KW-0235">DNA replication</keyword>
<dbReference type="CDD" id="cd07901">
    <property type="entry name" value="Adenylation_DNA_ligase_Arch_LigB"/>
    <property type="match status" value="1"/>
</dbReference>
<feature type="binding site" evidence="19">
    <location>
        <position position="358"/>
    </location>
    <ligand>
        <name>ATP</name>
        <dbReference type="ChEBI" id="CHEBI:30616"/>
    </ligand>
</feature>
<evidence type="ECO:0000256" key="7">
    <source>
        <dbReference type="ARBA" id="ARBA00022705"/>
    </source>
</evidence>
<dbReference type="PANTHER" id="PTHR45674">
    <property type="entry name" value="DNA LIGASE 1/3 FAMILY MEMBER"/>
    <property type="match status" value="1"/>
</dbReference>
<evidence type="ECO:0000256" key="8">
    <source>
        <dbReference type="ARBA" id="ARBA00022723"/>
    </source>
</evidence>
<evidence type="ECO:0000259" key="21">
    <source>
        <dbReference type="PROSITE" id="PS50160"/>
    </source>
</evidence>
<evidence type="ECO:0000256" key="10">
    <source>
        <dbReference type="ARBA" id="ARBA00022763"/>
    </source>
</evidence>
<evidence type="ECO:0000256" key="13">
    <source>
        <dbReference type="ARBA" id="ARBA00023172"/>
    </source>
</evidence>
<feature type="binding site" evidence="19">
    <location>
        <position position="435"/>
    </location>
    <ligand>
        <name>ATP</name>
        <dbReference type="ChEBI" id="CHEBI:30616"/>
    </ligand>
</feature>
<dbReference type="PROSITE" id="PS50160">
    <property type="entry name" value="DNA_LIGASE_A3"/>
    <property type="match status" value="1"/>
</dbReference>
<evidence type="ECO:0000256" key="6">
    <source>
        <dbReference type="ARBA" id="ARBA00022618"/>
    </source>
</evidence>
<dbReference type="GO" id="GO:0006273">
    <property type="term" value="P:lagging strand elongation"/>
    <property type="evidence" value="ECO:0007669"/>
    <property type="project" value="TreeGrafter"/>
</dbReference>
<evidence type="ECO:0000256" key="16">
    <source>
        <dbReference type="ARBA" id="ARBA00050126"/>
    </source>
</evidence>
<evidence type="ECO:0000256" key="9">
    <source>
        <dbReference type="ARBA" id="ARBA00022741"/>
    </source>
</evidence>
<dbReference type="EC" id="6.5.1.1" evidence="19"/>
<dbReference type="PROSITE" id="PS00333">
    <property type="entry name" value="DNA_LIGASE_A2"/>
    <property type="match status" value="1"/>
</dbReference>
<dbReference type="Pfam" id="PF04675">
    <property type="entry name" value="DNA_ligase_A_N"/>
    <property type="match status" value="1"/>
</dbReference>
<dbReference type="Gene3D" id="1.10.3260.10">
    <property type="entry name" value="DNA ligase, ATP-dependent, N-terminal domain"/>
    <property type="match status" value="1"/>
</dbReference>
<comment type="catalytic activity">
    <reaction evidence="17">
        <text>ATP + (deoxyribonucleotide)n-3'-hydroxyl + 5'-phospho-(deoxyribonucleotide)m = (deoxyribonucleotide)n+m + AMP + diphosphate.</text>
        <dbReference type="EC" id="6.5.1.7"/>
    </reaction>
</comment>
<comment type="catalytic activity">
    <reaction evidence="18">
        <text>ADP + (deoxyribonucleotide)n-3'-hydroxyl + 5'-phospho-(deoxyribonucleotide)m = (deoxyribonucleotide)n+m + AMP + phosphate.</text>
        <dbReference type="EC" id="6.5.1.7"/>
    </reaction>
</comment>
<dbReference type="PROSITE" id="PS00697">
    <property type="entry name" value="DNA_LIGASE_A1"/>
    <property type="match status" value="1"/>
</dbReference>
<evidence type="ECO:0000256" key="15">
    <source>
        <dbReference type="ARBA" id="ARBA00023306"/>
    </source>
</evidence>
<keyword evidence="8 19" id="KW-0479">Metal-binding</keyword>
<feature type="binding site" evidence="19">
    <location>
        <position position="318"/>
    </location>
    <ligand>
        <name>ATP</name>
        <dbReference type="ChEBI" id="CHEBI:30616"/>
    </ligand>
</feature>
<protein>
    <recommendedName>
        <fullName evidence="4 19">DNA ligase</fullName>
        <ecNumber evidence="19">6.5.1.1</ecNumber>
    </recommendedName>
    <alternativeName>
        <fullName evidence="19">Polydeoxyribonucleotide synthase [ATP]</fullName>
    </alternativeName>
</protein>
<evidence type="ECO:0000313" key="23">
    <source>
        <dbReference type="Proteomes" id="UP000001037"/>
    </source>
</evidence>
<evidence type="ECO:0000256" key="3">
    <source>
        <dbReference type="ARBA" id="ARBA00007572"/>
    </source>
</evidence>
<dbReference type="Proteomes" id="UP000001037">
    <property type="component" value="Chromosome"/>
</dbReference>
<dbReference type="FunCoup" id="G0EDM6">
    <property type="interactions" value="117"/>
</dbReference>
<keyword evidence="11 19" id="KW-0067">ATP-binding</keyword>
<evidence type="ECO:0000256" key="4">
    <source>
        <dbReference type="ARBA" id="ARBA00013308"/>
    </source>
</evidence>
<dbReference type="InterPro" id="IPR012310">
    <property type="entry name" value="DNA_ligase_ATP-dep_cent"/>
</dbReference>
<keyword evidence="10 19" id="KW-0227">DNA damage</keyword>
<keyword evidence="9 19" id="KW-0547">Nucleotide-binding</keyword>
<keyword evidence="12 19" id="KW-0460">Magnesium</keyword>
<dbReference type="GO" id="GO:0005524">
    <property type="term" value="F:ATP binding"/>
    <property type="evidence" value="ECO:0007669"/>
    <property type="project" value="UniProtKB-UniRule"/>
</dbReference>
<name>G0EDM6_PYRF1</name>
<evidence type="ECO:0000256" key="12">
    <source>
        <dbReference type="ARBA" id="ARBA00022842"/>
    </source>
</evidence>
<dbReference type="GO" id="GO:0006281">
    <property type="term" value="P:DNA repair"/>
    <property type="evidence" value="ECO:0007669"/>
    <property type="project" value="UniProtKB-UniRule"/>
</dbReference>
<dbReference type="InterPro" id="IPR022865">
    <property type="entry name" value="DNA_ligae_ATP-dep_bac/arc"/>
</dbReference>
<comment type="catalytic activity">
    <reaction evidence="19">
        <text>ATP + (deoxyribonucleotide)n-3'-hydroxyl + 5'-phospho-(deoxyribonucleotide)m = (deoxyribonucleotide)n+m + AMP + diphosphate.</text>
        <dbReference type="EC" id="6.5.1.1"/>
    </reaction>
</comment>
<dbReference type="GeneID" id="11138318"/>
<dbReference type="FunFam" id="2.40.50.140:FF:000062">
    <property type="entry name" value="DNA ligase"/>
    <property type="match status" value="1"/>
</dbReference>
<dbReference type="STRING" id="694429.Pyrfu_1977"/>
<comment type="catalytic activity">
    <reaction evidence="16">
        <text>GTP + (deoxyribonucleotide)n-3'-hydroxyl + 5'-phospho-(deoxyribonucleotide)m = (deoxyribonucleotide)n+m + GMP + diphosphate.</text>
        <dbReference type="EC" id="6.5.1.7"/>
    </reaction>
</comment>
<dbReference type="RefSeq" id="WP_014027507.1">
    <property type="nucleotide sequence ID" value="NC_015931.1"/>
</dbReference>
<feature type="active site" description="N6-AMP-lysine intermediate" evidence="19">
    <location>
        <position position="268"/>
    </location>
</feature>
<organism evidence="22 23">
    <name type="scientific">Pyrolobus fumarii (strain DSM 11204 / 1A)</name>
    <dbReference type="NCBI Taxonomy" id="694429"/>
    <lineage>
        <taxon>Archaea</taxon>
        <taxon>Thermoproteota</taxon>
        <taxon>Thermoprotei</taxon>
        <taxon>Desulfurococcales</taxon>
        <taxon>Pyrodictiaceae</taxon>
        <taxon>Pyrolobus</taxon>
    </lineage>
</organism>
<keyword evidence="6 19" id="KW-0132">Cell division</keyword>
<evidence type="ECO:0000256" key="19">
    <source>
        <dbReference type="HAMAP-Rule" id="MF_00407"/>
    </source>
</evidence>
<dbReference type="SUPFAM" id="SSF50249">
    <property type="entry name" value="Nucleic acid-binding proteins"/>
    <property type="match status" value="1"/>
</dbReference>
<dbReference type="GO" id="GO:0046872">
    <property type="term" value="F:metal ion binding"/>
    <property type="evidence" value="ECO:0007669"/>
    <property type="project" value="UniProtKB-KW"/>
</dbReference>
<feature type="domain" description="ATP-dependent DNA ligase family profile" evidence="21">
    <location>
        <begin position="346"/>
        <end position="481"/>
    </location>
</feature>
<dbReference type="InterPro" id="IPR012308">
    <property type="entry name" value="DNA_ligase_ATP-dep_N"/>
</dbReference>
<evidence type="ECO:0000256" key="5">
    <source>
        <dbReference type="ARBA" id="ARBA00022598"/>
    </source>
</evidence>
<keyword evidence="15 19" id="KW-0131">Cell cycle</keyword>
<dbReference type="HAMAP" id="MF_00407">
    <property type="entry name" value="DNA_ligase"/>
    <property type="match status" value="1"/>
</dbReference>
<evidence type="ECO:0000256" key="20">
    <source>
        <dbReference type="RuleBase" id="RU004196"/>
    </source>
</evidence>
<dbReference type="HOGENOM" id="CLU_005138_6_0_2"/>
<evidence type="ECO:0000313" key="22">
    <source>
        <dbReference type="EMBL" id="AEM39830.1"/>
    </source>
</evidence>
<feature type="binding site" evidence="19">
    <location>
        <position position="273"/>
    </location>
    <ligand>
        <name>ATP</name>
        <dbReference type="ChEBI" id="CHEBI:30616"/>
    </ligand>
</feature>
<dbReference type="InterPro" id="IPR016059">
    <property type="entry name" value="DNA_ligase_ATP-dep_CS"/>
</dbReference>
<comment type="cofactor">
    <cofactor evidence="2 19">
        <name>Mg(2+)</name>
        <dbReference type="ChEBI" id="CHEBI:18420"/>
    </cofactor>
</comment>
<dbReference type="Pfam" id="PF01068">
    <property type="entry name" value="DNA_ligase_A_M"/>
    <property type="match status" value="1"/>
</dbReference>
<dbReference type="Gene3D" id="3.30.470.30">
    <property type="entry name" value="DNA ligase/mRNA capping enzyme"/>
    <property type="match status" value="1"/>
</dbReference>
<feature type="binding site" evidence="19">
    <location>
        <position position="288"/>
    </location>
    <ligand>
        <name>ATP</name>
        <dbReference type="ChEBI" id="CHEBI:30616"/>
    </ligand>
</feature>
<dbReference type="GO" id="GO:0003910">
    <property type="term" value="F:DNA ligase (ATP) activity"/>
    <property type="evidence" value="ECO:0007669"/>
    <property type="project" value="UniProtKB-UniRule"/>
</dbReference>
<dbReference type="InterPro" id="IPR050191">
    <property type="entry name" value="ATP-dep_DNA_ligase"/>
</dbReference>
<keyword evidence="5 19" id="KW-0436">Ligase</keyword>
<keyword evidence="14 19" id="KW-0234">DNA repair</keyword>
<evidence type="ECO:0000256" key="11">
    <source>
        <dbReference type="ARBA" id="ARBA00022840"/>
    </source>
</evidence>
<accession>G0EDM6</accession>
<evidence type="ECO:0000256" key="2">
    <source>
        <dbReference type="ARBA" id="ARBA00001946"/>
    </source>
</evidence>
<comment type="function">
    <text evidence="19">DNA ligase that seals nicks in double-stranded DNA during DNA replication, DNA recombination and DNA repair.</text>
</comment>
<keyword evidence="23" id="KW-1185">Reference proteome</keyword>
<evidence type="ECO:0000256" key="17">
    <source>
        <dbReference type="ARBA" id="ARBA00051615"/>
    </source>
</evidence>
<dbReference type="InterPro" id="IPR000977">
    <property type="entry name" value="DNA_ligase_ATP-dep"/>
</dbReference>
<dbReference type="EMBL" id="CP002838">
    <property type="protein sequence ID" value="AEM39830.1"/>
    <property type="molecule type" value="Genomic_DNA"/>
</dbReference>
<dbReference type="GO" id="GO:0006310">
    <property type="term" value="P:DNA recombination"/>
    <property type="evidence" value="ECO:0007669"/>
    <property type="project" value="UniProtKB-UniRule"/>
</dbReference>
<dbReference type="InterPro" id="IPR012309">
    <property type="entry name" value="DNA_ligase_ATP-dep_C"/>
</dbReference>
<dbReference type="CDD" id="cd07969">
    <property type="entry name" value="OBF_DNA_ligase_I"/>
    <property type="match status" value="1"/>
</dbReference>
<comment type="cofactor">
    <cofactor evidence="1">
        <name>Mn(2+)</name>
        <dbReference type="ChEBI" id="CHEBI:29035"/>
    </cofactor>
</comment>
<dbReference type="Gene3D" id="2.40.50.140">
    <property type="entry name" value="Nucleic acid-binding proteins"/>
    <property type="match status" value="1"/>
</dbReference>
<gene>
    <name evidence="19" type="primary">lig</name>
    <name evidence="22" type="ordered locus">Pyrfu_1977</name>
</gene>
<reference evidence="22 23" key="1">
    <citation type="journal article" date="2011" name="Stand. Genomic Sci.">
        <title>Complete genome sequence of the hyperthermophilic chemolithoautotroph Pyrolobus fumarii type strain (1A).</title>
        <authorList>
            <person name="Anderson I."/>
            <person name="Goker M."/>
            <person name="Nolan M."/>
            <person name="Lucas S."/>
            <person name="Hammon N."/>
            <person name="Deshpande S."/>
            <person name="Cheng J.F."/>
            <person name="Tapia R."/>
            <person name="Han C."/>
            <person name="Goodwin L."/>
            <person name="Pitluck S."/>
            <person name="Huntemann M."/>
            <person name="Liolios K."/>
            <person name="Ivanova N."/>
            <person name="Pagani I."/>
            <person name="Mavromatis K."/>
            <person name="Ovchinikova G."/>
            <person name="Pati A."/>
            <person name="Chen A."/>
            <person name="Palaniappan K."/>
            <person name="Land M."/>
            <person name="Hauser L."/>
            <person name="Brambilla E.M."/>
            <person name="Huber H."/>
            <person name="Yasawong M."/>
            <person name="Rohde M."/>
            <person name="Spring S."/>
            <person name="Abt B."/>
            <person name="Sikorski J."/>
            <person name="Wirth R."/>
            <person name="Detter J.C."/>
            <person name="Woyke T."/>
            <person name="Bristow J."/>
            <person name="Eisen J.A."/>
            <person name="Markowitz V."/>
            <person name="Hugenholtz P."/>
            <person name="Kyrpides N.C."/>
            <person name="Klenk H.P."/>
            <person name="Lapidus A."/>
        </authorList>
    </citation>
    <scope>NUCLEOTIDE SEQUENCE [LARGE SCALE GENOMIC DNA]</scope>
    <source>
        <strain evidence="23">DSM 11204 / 1A</strain>
    </source>
</reference>
<comment type="similarity">
    <text evidence="3 19 20">Belongs to the ATP-dependent DNA ligase family.</text>
</comment>
<dbReference type="PANTHER" id="PTHR45674:SF4">
    <property type="entry name" value="DNA LIGASE 1"/>
    <property type="match status" value="1"/>
</dbReference>
<keyword evidence="13 19" id="KW-0233">DNA recombination</keyword>
<dbReference type="AlphaFoldDB" id="G0EDM6"/>
<dbReference type="InterPro" id="IPR012340">
    <property type="entry name" value="NA-bd_OB-fold"/>
</dbReference>
<dbReference type="FunFam" id="3.30.470.30:FF:000012">
    <property type="entry name" value="Probable DNA ligase"/>
    <property type="match status" value="1"/>
</dbReference>
<feature type="binding site" evidence="19">
    <location>
        <position position="441"/>
    </location>
    <ligand>
        <name>ATP</name>
        <dbReference type="ChEBI" id="CHEBI:30616"/>
    </ligand>
</feature>
<dbReference type="eggNOG" id="arCOG01347">
    <property type="taxonomic scope" value="Archaea"/>
</dbReference>
<evidence type="ECO:0000256" key="18">
    <source>
        <dbReference type="ARBA" id="ARBA00052066"/>
    </source>
</evidence>
<dbReference type="Pfam" id="PF04679">
    <property type="entry name" value="DNA_ligase_A_C"/>
    <property type="match status" value="1"/>
</dbReference>